<dbReference type="Proteomes" id="UP000277582">
    <property type="component" value="Unassembled WGS sequence"/>
</dbReference>
<dbReference type="SUPFAM" id="SSF55729">
    <property type="entry name" value="Acyl-CoA N-acyltransferases (Nat)"/>
    <property type="match status" value="1"/>
</dbReference>
<gene>
    <name evidence="1" type="ORF">D6D85_05525</name>
</gene>
<dbReference type="EMBL" id="RCOS01000068">
    <property type="protein sequence ID" value="RSN75783.1"/>
    <property type="molecule type" value="Genomic_DNA"/>
</dbReference>
<reference evidence="1 2" key="1">
    <citation type="submission" date="2018-10" db="EMBL/GenBank/DDBJ databases">
        <title>Co-occurring genomic capacity for anaerobic methane metabolism and dissimilatory sulfite reduction discovered in the Korarchaeota.</title>
        <authorList>
            <person name="Mckay L.J."/>
            <person name="Dlakic M."/>
            <person name="Fields M.W."/>
            <person name="Delmont T.O."/>
            <person name="Eren A.M."/>
            <person name="Jay Z.J."/>
            <person name="Klingelsmith K.B."/>
            <person name="Rusch D.B."/>
            <person name="Inskeep W.P."/>
        </authorList>
    </citation>
    <scope>NUCLEOTIDE SEQUENCE [LARGE SCALE GENOMIC DNA]</scope>
    <source>
        <strain evidence="1 2">MDKW</strain>
    </source>
</reference>
<organism evidence="1 2">
    <name type="scientific">Candidatus Methanodesulfokora washburnensis</name>
    <dbReference type="NCBI Taxonomy" id="2478471"/>
    <lineage>
        <taxon>Archaea</taxon>
        <taxon>Thermoproteota</taxon>
        <taxon>Candidatus Korarchaeia</taxon>
        <taxon>Candidatus Korarchaeia incertae sedis</taxon>
        <taxon>Candidatus Methanodesulfokora</taxon>
    </lineage>
</organism>
<comment type="caution">
    <text evidence="1">The sequence shown here is derived from an EMBL/GenBank/DDBJ whole genome shotgun (WGS) entry which is preliminary data.</text>
</comment>
<dbReference type="InterPro" id="IPR016181">
    <property type="entry name" value="Acyl_CoA_acyltransferase"/>
</dbReference>
<dbReference type="AlphaFoldDB" id="A0A429GPW8"/>
<proteinExistence type="predicted"/>
<name>A0A429GPW8_9CREN</name>
<keyword evidence="2" id="KW-1185">Reference proteome</keyword>
<sequence length="253" mass="29644">MDLTRRAYIPEQIPSYMCSFSGLKWSNEGPFIYYYGEGEIRFIGYSLDEGDLEKSLQRAIDRHRPVRVLVASPRKIEGYDVIESDEYYFLDAESLKINKKIRNLIKRAEKDVKVRETELEDEHLHFIRDFVRRKGLKEHEIMLRKLPEYVRAAKPLILEARQEGRLIAVTIADIKSSDAFSFYLFNFTSERKVPGASDLLLKNLIDRSIEMGKKVNMGLGINEGIRKFKLKWGAKILAPFYLMERYCQEISLF</sequence>
<dbReference type="RefSeq" id="WP_125671032.1">
    <property type="nucleotide sequence ID" value="NZ_RCOS01000068.1"/>
</dbReference>
<dbReference type="Gene3D" id="3.40.630.30">
    <property type="match status" value="1"/>
</dbReference>
<accession>A0A429GPW8</accession>
<protein>
    <submittedName>
        <fullName evidence="1">Uncharacterized protein</fullName>
    </submittedName>
</protein>
<evidence type="ECO:0000313" key="1">
    <source>
        <dbReference type="EMBL" id="RSN75783.1"/>
    </source>
</evidence>
<evidence type="ECO:0000313" key="2">
    <source>
        <dbReference type="Proteomes" id="UP000277582"/>
    </source>
</evidence>